<protein>
    <submittedName>
        <fullName evidence="1">Uncharacterized protein</fullName>
    </submittedName>
</protein>
<dbReference type="EMBL" id="CP144693">
    <property type="protein sequence ID" value="WVZ00762.1"/>
    <property type="molecule type" value="Genomic_DNA"/>
</dbReference>
<reference evidence="1 2" key="1">
    <citation type="journal article" date="2023" name="Life. Sci Alliance">
        <title>Evolutionary insights into 3D genome organization and epigenetic landscape of Vigna mungo.</title>
        <authorList>
            <person name="Junaid A."/>
            <person name="Singh B."/>
            <person name="Bhatia S."/>
        </authorList>
    </citation>
    <scope>NUCLEOTIDE SEQUENCE [LARGE SCALE GENOMIC DNA]</scope>
    <source>
        <strain evidence="1">Urdbean</strain>
    </source>
</reference>
<proteinExistence type="predicted"/>
<accession>A0AAQ3N142</accession>
<evidence type="ECO:0000313" key="2">
    <source>
        <dbReference type="Proteomes" id="UP001374535"/>
    </source>
</evidence>
<gene>
    <name evidence="1" type="ORF">V8G54_026831</name>
</gene>
<dbReference type="Proteomes" id="UP001374535">
    <property type="component" value="Chromosome 8"/>
</dbReference>
<keyword evidence="2" id="KW-1185">Reference proteome</keyword>
<organism evidence="1 2">
    <name type="scientific">Vigna mungo</name>
    <name type="common">Black gram</name>
    <name type="synonym">Phaseolus mungo</name>
    <dbReference type="NCBI Taxonomy" id="3915"/>
    <lineage>
        <taxon>Eukaryota</taxon>
        <taxon>Viridiplantae</taxon>
        <taxon>Streptophyta</taxon>
        <taxon>Embryophyta</taxon>
        <taxon>Tracheophyta</taxon>
        <taxon>Spermatophyta</taxon>
        <taxon>Magnoliopsida</taxon>
        <taxon>eudicotyledons</taxon>
        <taxon>Gunneridae</taxon>
        <taxon>Pentapetalae</taxon>
        <taxon>rosids</taxon>
        <taxon>fabids</taxon>
        <taxon>Fabales</taxon>
        <taxon>Fabaceae</taxon>
        <taxon>Papilionoideae</taxon>
        <taxon>50 kb inversion clade</taxon>
        <taxon>NPAAA clade</taxon>
        <taxon>indigoferoid/millettioid clade</taxon>
        <taxon>Phaseoleae</taxon>
        <taxon>Vigna</taxon>
    </lineage>
</organism>
<dbReference type="AlphaFoldDB" id="A0AAQ3N142"/>
<evidence type="ECO:0000313" key="1">
    <source>
        <dbReference type="EMBL" id="WVZ00762.1"/>
    </source>
</evidence>
<name>A0AAQ3N142_VIGMU</name>
<sequence>MVWSLSSVNLRTFSRSSFSSCLASAHSFSNFLIYSSCLTLSAALASSRTSSVLCMVPKLACKRCTLSDKLRTSSDALFSAFDMISFSCFKTEISIISFRESSSAAINDSELSRSFRW</sequence>